<dbReference type="Proteomes" id="UP000789901">
    <property type="component" value="Unassembled WGS sequence"/>
</dbReference>
<protein>
    <submittedName>
        <fullName evidence="1">7501_t:CDS:1</fullName>
    </submittedName>
</protein>
<evidence type="ECO:0000313" key="2">
    <source>
        <dbReference type="Proteomes" id="UP000789901"/>
    </source>
</evidence>
<keyword evidence="2" id="KW-1185">Reference proteome</keyword>
<comment type="caution">
    <text evidence="1">The sequence shown here is derived from an EMBL/GenBank/DDBJ whole genome shotgun (WGS) entry which is preliminary data.</text>
</comment>
<dbReference type="EMBL" id="CAJVQB010081520">
    <property type="protein sequence ID" value="CAG8845943.1"/>
    <property type="molecule type" value="Genomic_DNA"/>
</dbReference>
<proteinExistence type="predicted"/>
<sequence>MKPHVDEHYCLALVKMTREFAATFANYSLIISQDDKAKVSLGILAISRTFRCIQTFNEPITISDYDFPSGSKQKLIPSVYLIINLKDTNKTLYQAYNPVEQSMYTFSEKLSGIELPIDEF</sequence>
<gene>
    <name evidence="1" type="ORF">GMARGA_LOCUS37913</name>
</gene>
<organism evidence="1 2">
    <name type="scientific">Gigaspora margarita</name>
    <dbReference type="NCBI Taxonomy" id="4874"/>
    <lineage>
        <taxon>Eukaryota</taxon>
        <taxon>Fungi</taxon>
        <taxon>Fungi incertae sedis</taxon>
        <taxon>Mucoromycota</taxon>
        <taxon>Glomeromycotina</taxon>
        <taxon>Glomeromycetes</taxon>
        <taxon>Diversisporales</taxon>
        <taxon>Gigasporaceae</taxon>
        <taxon>Gigaspora</taxon>
    </lineage>
</organism>
<name>A0ABN7X1T4_GIGMA</name>
<reference evidence="1 2" key="1">
    <citation type="submission" date="2021-06" db="EMBL/GenBank/DDBJ databases">
        <authorList>
            <person name="Kallberg Y."/>
            <person name="Tangrot J."/>
            <person name="Rosling A."/>
        </authorList>
    </citation>
    <scope>NUCLEOTIDE SEQUENCE [LARGE SCALE GENOMIC DNA]</scope>
    <source>
        <strain evidence="1 2">120-4 pot B 10/14</strain>
    </source>
</reference>
<accession>A0ABN7X1T4</accession>
<evidence type="ECO:0000313" key="1">
    <source>
        <dbReference type="EMBL" id="CAG8845943.1"/>
    </source>
</evidence>
<feature type="non-terminal residue" evidence="1">
    <location>
        <position position="120"/>
    </location>
</feature>